<organism evidence="1">
    <name type="scientific">marine metagenome</name>
    <dbReference type="NCBI Taxonomy" id="408172"/>
    <lineage>
        <taxon>unclassified sequences</taxon>
        <taxon>metagenomes</taxon>
        <taxon>ecological metagenomes</taxon>
    </lineage>
</organism>
<sequence length="44" mass="4699">MRTEIQQIVEGLREVGYVADRPIATAVHLALALEKPLLVEGAAG</sequence>
<protein>
    <recommendedName>
        <fullName evidence="2">ATPase</fullName>
    </recommendedName>
</protein>
<evidence type="ECO:0008006" key="2">
    <source>
        <dbReference type="Google" id="ProtNLM"/>
    </source>
</evidence>
<reference evidence="1" key="1">
    <citation type="submission" date="2018-05" db="EMBL/GenBank/DDBJ databases">
        <authorList>
            <person name="Lanie J.A."/>
            <person name="Ng W.-L."/>
            <person name="Kazmierczak K.M."/>
            <person name="Andrzejewski T.M."/>
            <person name="Davidsen T.M."/>
            <person name="Wayne K.J."/>
            <person name="Tettelin H."/>
            <person name="Glass J.I."/>
            <person name="Rusch D."/>
            <person name="Podicherti R."/>
            <person name="Tsui H.-C.T."/>
            <person name="Winkler M.E."/>
        </authorList>
    </citation>
    <scope>NUCLEOTIDE SEQUENCE</scope>
</reference>
<evidence type="ECO:0000313" key="1">
    <source>
        <dbReference type="EMBL" id="SVD33644.1"/>
    </source>
</evidence>
<gene>
    <name evidence="1" type="ORF">METZ01_LOCUS386498</name>
</gene>
<proteinExistence type="predicted"/>
<name>A0A382UH81_9ZZZZ</name>
<dbReference type="EMBL" id="UINC01144248">
    <property type="protein sequence ID" value="SVD33644.1"/>
    <property type="molecule type" value="Genomic_DNA"/>
</dbReference>
<dbReference type="AlphaFoldDB" id="A0A382UH81"/>
<accession>A0A382UH81</accession>
<feature type="non-terminal residue" evidence="1">
    <location>
        <position position="44"/>
    </location>
</feature>